<evidence type="ECO:0000313" key="1">
    <source>
        <dbReference type="EMBL" id="KAG0437523.1"/>
    </source>
</evidence>
<dbReference type="Proteomes" id="UP000805193">
    <property type="component" value="Unassembled WGS sequence"/>
</dbReference>
<organism evidence="1 2">
    <name type="scientific">Ixodes persulcatus</name>
    <name type="common">Taiga tick</name>
    <dbReference type="NCBI Taxonomy" id="34615"/>
    <lineage>
        <taxon>Eukaryota</taxon>
        <taxon>Metazoa</taxon>
        <taxon>Ecdysozoa</taxon>
        <taxon>Arthropoda</taxon>
        <taxon>Chelicerata</taxon>
        <taxon>Arachnida</taxon>
        <taxon>Acari</taxon>
        <taxon>Parasitiformes</taxon>
        <taxon>Ixodida</taxon>
        <taxon>Ixodoidea</taxon>
        <taxon>Ixodidae</taxon>
        <taxon>Ixodinae</taxon>
        <taxon>Ixodes</taxon>
    </lineage>
</organism>
<accession>A0AC60QNF6</accession>
<dbReference type="EMBL" id="JABSTQ010006312">
    <property type="protein sequence ID" value="KAG0437523.1"/>
    <property type="molecule type" value="Genomic_DNA"/>
</dbReference>
<proteinExistence type="predicted"/>
<reference evidence="1 2" key="1">
    <citation type="journal article" date="2020" name="Cell">
        <title>Large-Scale Comparative Analyses of Tick Genomes Elucidate Their Genetic Diversity and Vector Capacities.</title>
        <authorList>
            <consortium name="Tick Genome and Microbiome Consortium (TIGMIC)"/>
            <person name="Jia N."/>
            <person name="Wang J."/>
            <person name="Shi W."/>
            <person name="Du L."/>
            <person name="Sun Y."/>
            <person name="Zhan W."/>
            <person name="Jiang J.F."/>
            <person name="Wang Q."/>
            <person name="Zhang B."/>
            <person name="Ji P."/>
            <person name="Bell-Sakyi L."/>
            <person name="Cui X.M."/>
            <person name="Yuan T.T."/>
            <person name="Jiang B.G."/>
            <person name="Yang W.F."/>
            <person name="Lam T.T."/>
            <person name="Chang Q.C."/>
            <person name="Ding S.J."/>
            <person name="Wang X.J."/>
            <person name="Zhu J.G."/>
            <person name="Ruan X.D."/>
            <person name="Zhao L."/>
            <person name="Wei J.T."/>
            <person name="Ye R.Z."/>
            <person name="Que T.C."/>
            <person name="Du C.H."/>
            <person name="Zhou Y.H."/>
            <person name="Cheng J.X."/>
            <person name="Dai P.F."/>
            <person name="Guo W.B."/>
            <person name="Han X.H."/>
            <person name="Huang E.J."/>
            <person name="Li L.F."/>
            <person name="Wei W."/>
            <person name="Gao Y.C."/>
            <person name="Liu J.Z."/>
            <person name="Shao H.Z."/>
            <person name="Wang X."/>
            <person name="Wang C.C."/>
            <person name="Yang T.C."/>
            <person name="Huo Q.B."/>
            <person name="Li W."/>
            <person name="Chen H.Y."/>
            <person name="Chen S.E."/>
            <person name="Zhou L.G."/>
            <person name="Ni X.B."/>
            <person name="Tian J.H."/>
            <person name="Sheng Y."/>
            <person name="Liu T."/>
            <person name="Pan Y.S."/>
            <person name="Xia L.Y."/>
            <person name="Li J."/>
            <person name="Zhao F."/>
            <person name="Cao W.C."/>
        </authorList>
    </citation>
    <scope>NUCLEOTIDE SEQUENCE [LARGE SCALE GENOMIC DNA]</scope>
    <source>
        <strain evidence="1">Iper-2018</strain>
    </source>
</reference>
<keyword evidence="2" id="KW-1185">Reference proteome</keyword>
<evidence type="ECO:0000313" key="2">
    <source>
        <dbReference type="Proteomes" id="UP000805193"/>
    </source>
</evidence>
<gene>
    <name evidence="1" type="ORF">HPB47_017406</name>
</gene>
<protein>
    <submittedName>
        <fullName evidence="1">Uncharacterized protein</fullName>
    </submittedName>
</protein>
<sequence>MVRSHIVDCGPARDNVVVLKSIAKDGFVYSEGCALVQSIVKEVLVALPELTASDPIREYTVTTDASEFGVDVCLSQIAEDA</sequence>
<comment type="caution">
    <text evidence="1">The sequence shown here is derived from an EMBL/GenBank/DDBJ whole genome shotgun (WGS) entry which is preliminary data.</text>
</comment>
<name>A0AC60QNF6_IXOPE</name>